<evidence type="ECO:0000256" key="1">
    <source>
        <dbReference type="SAM" id="SignalP"/>
    </source>
</evidence>
<keyword evidence="3" id="KW-1185">Reference proteome</keyword>
<reference evidence="3" key="1">
    <citation type="journal article" date="2013" name="Proc. Natl. Acad. Sci. U.S.A.">
        <title>Genome structure and metabolic features in the red seaweed Chondrus crispus shed light on evolution of the Archaeplastida.</title>
        <authorList>
            <person name="Collen J."/>
            <person name="Porcel B."/>
            <person name="Carre W."/>
            <person name="Ball S.G."/>
            <person name="Chaparro C."/>
            <person name="Tonon T."/>
            <person name="Barbeyron T."/>
            <person name="Michel G."/>
            <person name="Noel B."/>
            <person name="Valentin K."/>
            <person name="Elias M."/>
            <person name="Artiguenave F."/>
            <person name="Arun A."/>
            <person name="Aury J.M."/>
            <person name="Barbosa-Neto J.F."/>
            <person name="Bothwell J.H."/>
            <person name="Bouget F.Y."/>
            <person name="Brillet L."/>
            <person name="Cabello-Hurtado F."/>
            <person name="Capella-Gutierrez S."/>
            <person name="Charrier B."/>
            <person name="Cladiere L."/>
            <person name="Cock J.M."/>
            <person name="Coelho S.M."/>
            <person name="Colleoni C."/>
            <person name="Czjzek M."/>
            <person name="Da Silva C."/>
            <person name="Delage L."/>
            <person name="Denoeud F."/>
            <person name="Deschamps P."/>
            <person name="Dittami S.M."/>
            <person name="Gabaldon T."/>
            <person name="Gachon C.M."/>
            <person name="Groisillier A."/>
            <person name="Herve C."/>
            <person name="Jabbari K."/>
            <person name="Katinka M."/>
            <person name="Kloareg B."/>
            <person name="Kowalczyk N."/>
            <person name="Labadie K."/>
            <person name="Leblanc C."/>
            <person name="Lopez P.J."/>
            <person name="McLachlan D.H."/>
            <person name="Meslet-Cladiere L."/>
            <person name="Moustafa A."/>
            <person name="Nehr Z."/>
            <person name="Nyvall Collen P."/>
            <person name="Panaud O."/>
            <person name="Partensky F."/>
            <person name="Poulain J."/>
            <person name="Rensing S.A."/>
            <person name="Rousvoal S."/>
            <person name="Samson G."/>
            <person name="Symeonidi A."/>
            <person name="Weissenbach J."/>
            <person name="Zambounis A."/>
            <person name="Wincker P."/>
            <person name="Boyen C."/>
        </authorList>
    </citation>
    <scope>NUCLEOTIDE SEQUENCE [LARGE SCALE GENOMIC DNA]</scope>
    <source>
        <strain evidence="3">cv. Stackhouse</strain>
    </source>
</reference>
<evidence type="ECO:0000313" key="2">
    <source>
        <dbReference type="EMBL" id="CDF33654.1"/>
    </source>
</evidence>
<dbReference type="Gramene" id="CDF33654">
    <property type="protein sequence ID" value="CDF33654"/>
    <property type="gene ID" value="CHC_T00002206001"/>
</dbReference>
<dbReference type="GeneID" id="17321190"/>
<name>R7Q6J7_CHOCR</name>
<accession>R7Q6J7</accession>
<protein>
    <submittedName>
        <fullName evidence="2">Uncharacterized protein</fullName>
    </submittedName>
</protein>
<feature type="chain" id="PRO_5004442616" evidence="1">
    <location>
        <begin position="22"/>
        <end position="48"/>
    </location>
</feature>
<organism evidence="2 3">
    <name type="scientific">Chondrus crispus</name>
    <name type="common">Carrageen Irish moss</name>
    <name type="synonym">Polymorpha crispa</name>
    <dbReference type="NCBI Taxonomy" id="2769"/>
    <lineage>
        <taxon>Eukaryota</taxon>
        <taxon>Rhodophyta</taxon>
        <taxon>Florideophyceae</taxon>
        <taxon>Rhodymeniophycidae</taxon>
        <taxon>Gigartinales</taxon>
        <taxon>Gigartinaceae</taxon>
        <taxon>Chondrus</taxon>
    </lineage>
</organism>
<gene>
    <name evidence="2" type="ORF">CHC_T00002206001</name>
</gene>
<dbReference type="KEGG" id="ccp:CHC_T00002206001"/>
<dbReference type="EMBL" id="HG001653">
    <property type="protein sequence ID" value="CDF33654.1"/>
    <property type="molecule type" value="Genomic_DNA"/>
</dbReference>
<evidence type="ECO:0000313" key="3">
    <source>
        <dbReference type="Proteomes" id="UP000012073"/>
    </source>
</evidence>
<proteinExistence type="predicted"/>
<feature type="signal peptide" evidence="1">
    <location>
        <begin position="1"/>
        <end position="21"/>
    </location>
</feature>
<dbReference type="Proteomes" id="UP000012073">
    <property type="component" value="Unassembled WGS sequence"/>
</dbReference>
<keyword evidence="1" id="KW-0732">Signal</keyword>
<sequence length="48" mass="5546">MKIAMRGILVVLTAIVDLTVTQEEPKLLRESPEQGNRIRVHFVRQVPY</sequence>
<dbReference type="RefSeq" id="XP_005713473.1">
    <property type="nucleotide sequence ID" value="XM_005713416.1"/>
</dbReference>
<dbReference type="AlphaFoldDB" id="R7Q6J7"/>